<evidence type="ECO:0000313" key="2">
    <source>
        <dbReference type="EMBL" id="KYG77323.1"/>
    </source>
</evidence>
<dbReference type="SUPFAM" id="SSF52833">
    <property type="entry name" value="Thioredoxin-like"/>
    <property type="match status" value="1"/>
</dbReference>
<dbReference type="Gene3D" id="3.40.30.10">
    <property type="entry name" value="Glutaredoxin"/>
    <property type="match status" value="1"/>
</dbReference>
<dbReference type="CDD" id="cd02969">
    <property type="entry name" value="PRX_like1"/>
    <property type="match status" value="1"/>
</dbReference>
<sequence length="184" mass="20335">MARTPSNMLPLGTLAPDFTLLDTVSGKTVSLDELKSDKATVIMFICNHCPFVKHVDEAIVSLTKDYQAKGVSVIAISSNDVENYPQDSPELMKEEAEKVGYTFPYLYDETQEVAKAYDAACTPDFYVFDKDLKCAYRGQLDDSRPGNDKPVTGKDLRAALDEILEGKEVSAPQIPSLGCNIKWK</sequence>
<dbReference type="PANTHER" id="PTHR43640:SF1">
    <property type="entry name" value="THIOREDOXIN-DEPENDENT PEROXIREDOXIN"/>
    <property type="match status" value="1"/>
</dbReference>
<dbReference type="GO" id="GO:0016209">
    <property type="term" value="F:antioxidant activity"/>
    <property type="evidence" value="ECO:0007669"/>
    <property type="project" value="InterPro"/>
</dbReference>
<dbReference type="Proteomes" id="UP000075606">
    <property type="component" value="Unassembled WGS sequence"/>
</dbReference>
<organism evidence="2 3">
    <name type="scientific">Roseivirga spongicola</name>
    <dbReference type="NCBI Taxonomy" id="333140"/>
    <lineage>
        <taxon>Bacteria</taxon>
        <taxon>Pseudomonadati</taxon>
        <taxon>Bacteroidota</taxon>
        <taxon>Cytophagia</taxon>
        <taxon>Cytophagales</taxon>
        <taxon>Roseivirgaceae</taxon>
        <taxon>Roseivirga</taxon>
    </lineage>
</organism>
<accession>A0A150XF52</accession>
<dbReference type="PANTHER" id="PTHR43640">
    <property type="entry name" value="OS07G0260300 PROTEIN"/>
    <property type="match status" value="1"/>
</dbReference>
<dbReference type="AlphaFoldDB" id="A0A150XF52"/>
<dbReference type="Pfam" id="PF00578">
    <property type="entry name" value="AhpC-TSA"/>
    <property type="match status" value="1"/>
</dbReference>
<name>A0A150XF52_9BACT</name>
<dbReference type="EMBL" id="LRPC01000001">
    <property type="protein sequence ID" value="KYG77323.1"/>
    <property type="molecule type" value="Genomic_DNA"/>
</dbReference>
<keyword evidence="3" id="KW-1185">Reference proteome</keyword>
<dbReference type="STRING" id="333140.AWW68_00725"/>
<gene>
    <name evidence="2" type="ORF">AWW68_00725</name>
</gene>
<dbReference type="PROSITE" id="PS51352">
    <property type="entry name" value="THIOREDOXIN_2"/>
    <property type="match status" value="1"/>
</dbReference>
<dbReference type="InterPro" id="IPR036249">
    <property type="entry name" value="Thioredoxin-like_sf"/>
</dbReference>
<comment type="caution">
    <text evidence="2">The sequence shown here is derived from an EMBL/GenBank/DDBJ whole genome shotgun (WGS) entry which is preliminary data.</text>
</comment>
<feature type="domain" description="Thioredoxin" evidence="1">
    <location>
        <begin position="9"/>
        <end position="165"/>
    </location>
</feature>
<evidence type="ECO:0000259" key="1">
    <source>
        <dbReference type="PROSITE" id="PS51352"/>
    </source>
</evidence>
<proteinExistence type="predicted"/>
<dbReference type="RefSeq" id="WP_068215540.1">
    <property type="nucleotide sequence ID" value="NZ_CP139724.1"/>
</dbReference>
<dbReference type="InterPro" id="IPR000866">
    <property type="entry name" value="AhpC/TSA"/>
</dbReference>
<dbReference type="GO" id="GO:0016491">
    <property type="term" value="F:oxidoreductase activity"/>
    <property type="evidence" value="ECO:0007669"/>
    <property type="project" value="InterPro"/>
</dbReference>
<dbReference type="InterPro" id="IPR013766">
    <property type="entry name" value="Thioredoxin_domain"/>
</dbReference>
<dbReference type="OrthoDB" id="9809746at2"/>
<evidence type="ECO:0000313" key="3">
    <source>
        <dbReference type="Proteomes" id="UP000075606"/>
    </source>
</evidence>
<protein>
    <submittedName>
        <fullName evidence="2">Alkyl hydroperoxide reductase</fullName>
    </submittedName>
</protein>
<reference evidence="2 3" key="1">
    <citation type="submission" date="2016-01" db="EMBL/GenBank/DDBJ databases">
        <title>Genome sequencing of Roseivirga spongicola UST030701-084.</title>
        <authorList>
            <person name="Selvaratnam C."/>
            <person name="Thevarajoo S."/>
            <person name="Goh K.M."/>
            <person name="Ee R."/>
            <person name="Chan K.-G."/>
            <person name="Chong C.S."/>
        </authorList>
    </citation>
    <scope>NUCLEOTIDE SEQUENCE [LARGE SCALE GENOMIC DNA]</scope>
    <source>
        <strain evidence="2 3">UST030701-084</strain>
    </source>
</reference>
<dbReference type="InterPro" id="IPR047262">
    <property type="entry name" value="PRX-like1"/>
</dbReference>